<dbReference type="GO" id="GO:0005789">
    <property type="term" value="C:endoplasmic reticulum membrane"/>
    <property type="evidence" value="ECO:0007669"/>
    <property type="project" value="TreeGrafter"/>
</dbReference>
<reference evidence="5 6" key="1">
    <citation type="journal article" date="2018" name="Sci. Rep.">
        <title>Genomic signatures of local adaptation to the degree of environmental predictability in rotifers.</title>
        <authorList>
            <person name="Franch-Gras L."/>
            <person name="Hahn C."/>
            <person name="Garcia-Roger E.M."/>
            <person name="Carmona M.J."/>
            <person name="Serra M."/>
            <person name="Gomez A."/>
        </authorList>
    </citation>
    <scope>NUCLEOTIDE SEQUENCE [LARGE SCALE GENOMIC DNA]</scope>
    <source>
        <strain evidence="5">HYR1</strain>
    </source>
</reference>
<dbReference type="InterPro" id="IPR031968">
    <property type="entry name" value="VASt"/>
</dbReference>
<dbReference type="GO" id="GO:0140268">
    <property type="term" value="C:endoplasmic reticulum-plasma membrane contact site"/>
    <property type="evidence" value="ECO:0007669"/>
    <property type="project" value="TreeGrafter"/>
</dbReference>
<name>A0A3M7PH37_BRAPC</name>
<comment type="caution">
    <text evidence="5">The sequence shown here is derived from an EMBL/GenBank/DDBJ whole genome shotgun (WGS) entry which is preliminary data.</text>
</comment>
<evidence type="ECO:0000313" key="6">
    <source>
        <dbReference type="Proteomes" id="UP000276133"/>
    </source>
</evidence>
<accession>A0A3M7PH37</accession>
<keyword evidence="2 3" id="KW-0472">Membrane</keyword>
<dbReference type="OrthoDB" id="2162691at2759"/>
<dbReference type="Pfam" id="PF16016">
    <property type="entry name" value="VASt"/>
    <property type="match status" value="1"/>
</dbReference>
<dbReference type="InterPro" id="IPR051482">
    <property type="entry name" value="Cholesterol_transport"/>
</dbReference>
<evidence type="ECO:0000259" key="4">
    <source>
        <dbReference type="PROSITE" id="PS51778"/>
    </source>
</evidence>
<gene>
    <name evidence="5" type="ORF">BpHYR1_024868</name>
</gene>
<proteinExistence type="predicted"/>
<dbReference type="GO" id="GO:0032366">
    <property type="term" value="P:intracellular sterol transport"/>
    <property type="evidence" value="ECO:0007669"/>
    <property type="project" value="TreeGrafter"/>
</dbReference>
<dbReference type="EMBL" id="REGN01011015">
    <property type="protein sequence ID" value="RMZ98030.1"/>
    <property type="molecule type" value="Genomic_DNA"/>
</dbReference>
<keyword evidence="3" id="KW-0812">Transmembrane</keyword>
<evidence type="ECO:0000256" key="2">
    <source>
        <dbReference type="ARBA" id="ARBA00023136"/>
    </source>
</evidence>
<feature type="domain" description="VASt" evidence="4">
    <location>
        <begin position="39"/>
        <end position="208"/>
    </location>
</feature>
<keyword evidence="6" id="KW-1185">Reference proteome</keyword>
<dbReference type="GO" id="GO:0120015">
    <property type="term" value="F:sterol transfer activity"/>
    <property type="evidence" value="ECO:0007669"/>
    <property type="project" value="TreeGrafter"/>
</dbReference>
<dbReference type="GO" id="GO:0005886">
    <property type="term" value="C:plasma membrane"/>
    <property type="evidence" value="ECO:0007669"/>
    <property type="project" value="TreeGrafter"/>
</dbReference>
<organism evidence="5 6">
    <name type="scientific">Brachionus plicatilis</name>
    <name type="common">Marine rotifer</name>
    <name type="synonym">Brachionus muelleri</name>
    <dbReference type="NCBI Taxonomy" id="10195"/>
    <lineage>
        <taxon>Eukaryota</taxon>
        <taxon>Metazoa</taxon>
        <taxon>Spiralia</taxon>
        <taxon>Gnathifera</taxon>
        <taxon>Rotifera</taxon>
        <taxon>Eurotatoria</taxon>
        <taxon>Monogononta</taxon>
        <taxon>Pseudotrocha</taxon>
        <taxon>Ploima</taxon>
        <taxon>Brachionidae</taxon>
        <taxon>Brachionus</taxon>
    </lineage>
</organism>
<dbReference type="PROSITE" id="PS51778">
    <property type="entry name" value="VAST"/>
    <property type="match status" value="1"/>
</dbReference>
<dbReference type="STRING" id="10195.A0A3M7PH37"/>
<dbReference type="GO" id="GO:0032934">
    <property type="term" value="F:sterol binding"/>
    <property type="evidence" value="ECO:0007669"/>
    <property type="project" value="TreeGrafter"/>
</dbReference>
<sequence length="345" mass="40468">MSIRSSSQKKVKAKNHLNTICEYKHLKSNGYDPDDENKFGRVLINDSFDLPILYLFECLFEYNRFYQEYTKLIDIFNFNAGNWTTENNYKIKTNEFEVKVGGIIGNKICKNREHVKIIKQLDEKYFIIEAETSSSGIMYVDCFNLRYTFWLINDGEKKTILIIRGIVRYLQKPNYFIRSLIEKSCYEGLQQNFLIMSNHLKREANFQEFSCDNESSLSESDQNLLNFQRKLPLKATKSILSRTLSTNSRQAGKEKLSAKKSLSLSGQNSLFDTSKIIFESESNLDQNLEKNSFRYRSILVYFIFMTIFLVYLNLMLYKRLLNIEKTASRLLNNPVFINSSNTLIQ</sequence>
<dbReference type="AlphaFoldDB" id="A0A3M7PH37"/>
<dbReference type="PANTHER" id="PTHR23319:SF4">
    <property type="entry name" value="GRAM DOMAIN CONTAINING 1B, ISOFORM E"/>
    <property type="match status" value="1"/>
</dbReference>
<dbReference type="PANTHER" id="PTHR23319">
    <property type="entry name" value="GRAM DOMAIN CONTAINING 1B, ISOFORM E"/>
    <property type="match status" value="1"/>
</dbReference>
<keyword evidence="3" id="KW-1133">Transmembrane helix</keyword>
<evidence type="ECO:0000256" key="3">
    <source>
        <dbReference type="SAM" id="Phobius"/>
    </source>
</evidence>
<comment type="subcellular location">
    <subcellularLocation>
        <location evidence="1">Membrane</location>
    </subcellularLocation>
</comment>
<dbReference type="Proteomes" id="UP000276133">
    <property type="component" value="Unassembled WGS sequence"/>
</dbReference>
<protein>
    <submittedName>
        <fullName evidence="5">GRAM domain-containing 1C isoform X2</fullName>
    </submittedName>
</protein>
<evidence type="ECO:0000256" key="1">
    <source>
        <dbReference type="ARBA" id="ARBA00004370"/>
    </source>
</evidence>
<feature type="transmembrane region" description="Helical" evidence="3">
    <location>
        <begin position="298"/>
        <end position="317"/>
    </location>
</feature>
<evidence type="ECO:0000313" key="5">
    <source>
        <dbReference type="EMBL" id="RMZ98030.1"/>
    </source>
</evidence>